<dbReference type="EMBL" id="KB201891">
    <property type="protein sequence ID" value="ESO93529.1"/>
    <property type="molecule type" value="Genomic_DNA"/>
</dbReference>
<feature type="domain" description="SAYSvFN" evidence="3">
    <location>
        <begin position="87"/>
        <end position="154"/>
    </location>
</feature>
<evidence type="ECO:0000313" key="5">
    <source>
        <dbReference type="Proteomes" id="UP000030746"/>
    </source>
</evidence>
<evidence type="ECO:0000256" key="1">
    <source>
        <dbReference type="SAM" id="MobiDB-lite"/>
    </source>
</evidence>
<dbReference type="CTD" id="20248986"/>
<dbReference type="AlphaFoldDB" id="V4BWW0"/>
<proteinExistence type="predicted"/>
<evidence type="ECO:0000313" key="4">
    <source>
        <dbReference type="EMBL" id="ESO93529.1"/>
    </source>
</evidence>
<dbReference type="RefSeq" id="XP_009055730.1">
    <property type="nucleotide sequence ID" value="XM_009057482.1"/>
</dbReference>
<keyword evidence="5" id="KW-1185">Reference proteome</keyword>
<dbReference type="PANTHER" id="PTHR13527">
    <property type="entry name" value="SAYSVFN DOMAIN-CONTAINING PROTEIN 1"/>
    <property type="match status" value="1"/>
</dbReference>
<feature type="compositionally biased region" description="Basic and acidic residues" evidence="1">
    <location>
        <begin position="1"/>
        <end position="18"/>
    </location>
</feature>
<dbReference type="GeneID" id="20248986"/>
<dbReference type="InterPro" id="IPR019387">
    <property type="entry name" value="SAYSvFN_dom"/>
</dbReference>
<sequence length="164" mass="19346">MEKQLAEYRAKKEKERRSQQSWTDYLFRGRKEPSPRGSESAETRQNITQTKNVSHIQNGEVIYHETEEEVNDSSNRKYFTLQNILIVILWLLCWKIFIELQFGAVFFLISGFLFIYFNTRTGPKSSRLSAYSVFNPNFERLEGTLTAEQFESELLRRPVSKDDS</sequence>
<feature type="transmembrane region" description="Helical" evidence="2">
    <location>
        <begin position="78"/>
        <end position="97"/>
    </location>
</feature>
<dbReference type="STRING" id="225164.V4BWW0"/>
<keyword evidence="2" id="KW-0472">Membrane</keyword>
<dbReference type="OMA" id="ERQLTMG"/>
<feature type="compositionally biased region" description="Basic and acidic residues" evidence="1">
    <location>
        <begin position="27"/>
        <end position="42"/>
    </location>
</feature>
<evidence type="ECO:0000256" key="2">
    <source>
        <dbReference type="SAM" id="Phobius"/>
    </source>
</evidence>
<reference evidence="4 5" key="1">
    <citation type="journal article" date="2013" name="Nature">
        <title>Insights into bilaterian evolution from three spiralian genomes.</title>
        <authorList>
            <person name="Simakov O."/>
            <person name="Marletaz F."/>
            <person name="Cho S.J."/>
            <person name="Edsinger-Gonzales E."/>
            <person name="Havlak P."/>
            <person name="Hellsten U."/>
            <person name="Kuo D.H."/>
            <person name="Larsson T."/>
            <person name="Lv J."/>
            <person name="Arendt D."/>
            <person name="Savage R."/>
            <person name="Osoegawa K."/>
            <person name="de Jong P."/>
            <person name="Grimwood J."/>
            <person name="Chapman J.A."/>
            <person name="Shapiro H."/>
            <person name="Aerts A."/>
            <person name="Otillar R.P."/>
            <person name="Terry A.Y."/>
            <person name="Boore J.L."/>
            <person name="Grigoriev I.V."/>
            <person name="Lindberg D.R."/>
            <person name="Seaver E.C."/>
            <person name="Weisblat D.A."/>
            <person name="Putnam N.H."/>
            <person name="Rokhsar D.S."/>
        </authorList>
    </citation>
    <scope>NUCLEOTIDE SEQUENCE [LARGE SCALE GENOMIC DNA]</scope>
</reference>
<dbReference type="Proteomes" id="UP000030746">
    <property type="component" value="Unassembled WGS sequence"/>
</dbReference>
<keyword evidence="2" id="KW-1133">Transmembrane helix</keyword>
<feature type="region of interest" description="Disordered" evidence="1">
    <location>
        <begin position="1"/>
        <end position="46"/>
    </location>
</feature>
<dbReference type="KEGG" id="lgi:LOTGIDRAFT_232604"/>
<gene>
    <name evidence="4" type="ORF">LOTGIDRAFT_232604</name>
</gene>
<keyword evidence="2" id="KW-0812">Transmembrane</keyword>
<dbReference type="PANTHER" id="PTHR13527:SF0">
    <property type="entry name" value="SAYSVFN DOMAIN-CONTAINING PROTEIN 1"/>
    <property type="match status" value="1"/>
</dbReference>
<organism evidence="4 5">
    <name type="scientific">Lottia gigantea</name>
    <name type="common">Giant owl limpet</name>
    <dbReference type="NCBI Taxonomy" id="225164"/>
    <lineage>
        <taxon>Eukaryota</taxon>
        <taxon>Metazoa</taxon>
        <taxon>Spiralia</taxon>
        <taxon>Lophotrochozoa</taxon>
        <taxon>Mollusca</taxon>
        <taxon>Gastropoda</taxon>
        <taxon>Patellogastropoda</taxon>
        <taxon>Lottioidea</taxon>
        <taxon>Lottiidae</taxon>
        <taxon>Lottia</taxon>
    </lineage>
</organism>
<dbReference type="HOGENOM" id="CLU_114258_1_0_1"/>
<name>V4BWW0_LOTGI</name>
<protein>
    <recommendedName>
        <fullName evidence="3">SAYSvFN domain-containing protein</fullName>
    </recommendedName>
</protein>
<dbReference type="Pfam" id="PF10260">
    <property type="entry name" value="SAYSvFN"/>
    <property type="match status" value="1"/>
</dbReference>
<feature type="transmembrane region" description="Helical" evidence="2">
    <location>
        <begin position="103"/>
        <end position="119"/>
    </location>
</feature>
<feature type="non-terminal residue" evidence="4">
    <location>
        <position position="1"/>
    </location>
</feature>
<accession>V4BWW0</accession>
<dbReference type="OrthoDB" id="71310at2759"/>
<evidence type="ECO:0000259" key="3">
    <source>
        <dbReference type="Pfam" id="PF10260"/>
    </source>
</evidence>
<dbReference type="InterPro" id="IPR039159">
    <property type="entry name" value="SAYSD1"/>
</dbReference>